<dbReference type="GO" id="GO:0016998">
    <property type="term" value="P:cell wall macromolecule catabolic process"/>
    <property type="evidence" value="ECO:0007669"/>
    <property type="project" value="InterPro"/>
</dbReference>
<comment type="similarity">
    <text evidence="1">Belongs to the glycosyl hydrolase 25 family.</text>
</comment>
<evidence type="ECO:0000256" key="3">
    <source>
        <dbReference type="SAM" id="Phobius"/>
    </source>
</evidence>
<keyword evidence="2" id="KW-0732">Signal</keyword>
<dbReference type="PROSITE" id="PS51904">
    <property type="entry name" value="GLYCOSYL_HYDROL_F25_2"/>
    <property type="match status" value="1"/>
</dbReference>
<name>A0A8S9ZF04_9BILA</name>
<dbReference type="SUPFAM" id="SSF51445">
    <property type="entry name" value="(Trans)glycosidases"/>
    <property type="match status" value="1"/>
</dbReference>
<feature type="transmembrane region" description="Helical" evidence="3">
    <location>
        <begin position="7"/>
        <end position="24"/>
    </location>
</feature>
<dbReference type="InterPro" id="IPR051595">
    <property type="entry name" value="GH25_Enzymes"/>
</dbReference>
<reference evidence="4" key="1">
    <citation type="journal article" date="2020" name="Ecol. Evol.">
        <title>Genome structure and content of the rice root-knot nematode (Meloidogyne graminicola).</title>
        <authorList>
            <person name="Phan N.T."/>
            <person name="Danchin E.G.J."/>
            <person name="Klopp C."/>
            <person name="Perfus-Barbeoch L."/>
            <person name="Kozlowski D.K."/>
            <person name="Koutsovoulos G.D."/>
            <person name="Lopez-Roques C."/>
            <person name="Bouchez O."/>
            <person name="Zahm M."/>
            <person name="Besnard G."/>
            <person name="Bellafiore S."/>
        </authorList>
    </citation>
    <scope>NUCLEOTIDE SEQUENCE</scope>
    <source>
        <strain evidence="4">VN-18</strain>
    </source>
</reference>
<protein>
    <recommendedName>
        <fullName evidence="6">Lysozyme</fullName>
    </recommendedName>
</protein>
<sequence length="216" mass="25321">MTTILDYFYKFIFIFIFKFFYLSIDVSAPVNLDQAKCFNKNGYKSIYIRVWQSNNKFDINSINTIKNSRKAGIDHVDCYIFPCAKCGNAKNQISTLIKNLNSKNVKCDRFWIDVEGPQYWPSNKINNVNFIQQLINELKLNKQKIGIYTSNSQWQPITGGSNKFNGYPLWYPHYDSKSNFGDFKPFGGWKKPSIKQYSENKKICNYKLRNKKGTNK</sequence>
<dbReference type="InterPro" id="IPR002053">
    <property type="entry name" value="Glyco_hydro_25"/>
</dbReference>
<dbReference type="PANTHER" id="PTHR23208">
    <property type="entry name" value="LYSOZYME PROTEIN"/>
    <property type="match status" value="1"/>
</dbReference>
<keyword evidence="3" id="KW-0472">Membrane</keyword>
<gene>
    <name evidence="4" type="ORF">Mgra_00008696</name>
</gene>
<dbReference type="OrthoDB" id="2251794at2759"/>
<dbReference type="InterPro" id="IPR017853">
    <property type="entry name" value="GH"/>
</dbReference>
<comment type="caution">
    <text evidence="4">The sequence shown here is derived from an EMBL/GenBank/DDBJ whole genome shotgun (WGS) entry which is preliminary data.</text>
</comment>
<keyword evidence="3" id="KW-1133">Transmembrane helix</keyword>
<evidence type="ECO:0000313" key="4">
    <source>
        <dbReference type="EMBL" id="KAF7631045.1"/>
    </source>
</evidence>
<dbReference type="GO" id="GO:0003796">
    <property type="term" value="F:lysozyme activity"/>
    <property type="evidence" value="ECO:0007669"/>
    <property type="project" value="InterPro"/>
</dbReference>
<evidence type="ECO:0000256" key="2">
    <source>
        <dbReference type="ARBA" id="ARBA00022729"/>
    </source>
</evidence>
<evidence type="ECO:0000313" key="5">
    <source>
        <dbReference type="Proteomes" id="UP000605970"/>
    </source>
</evidence>
<evidence type="ECO:0008006" key="6">
    <source>
        <dbReference type="Google" id="ProtNLM"/>
    </source>
</evidence>
<keyword evidence="5" id="KW-1185">Reference proteome</keyword>
<keyword evidence="3" id="KW-0812">Transmembrane</keyword>
<accession>A0A8S9ZF04</accession>
<dbReference type="Proteomes" id="UP000605970">
    <property type="component" value="Unassembled WGS sequence"/>
</dbReference>
<dbReference type="GO" id="GO:0007165">
    <property type="term" value="P:signal transduction"/>
    <property type="evidence" value="ECO:0007669"/>
    <property type="project" value="TreeGrafter"/>
</dbReference>
<dbReference type="AlphaFoldDB" id="A0A8S9ZF04"/>
<dbReference type="EMBL" id="JABEBT010000120">
    <property type="protein sequence ID" value="KAF7631045.1"/>
    <property type="molecule type" value="Genomic_DNA"/>
</dbReference>
<evidence type="ECO:0000256" key="1">
    <source>
        <dbReference type="ARBA" id="ARBA00010646"/>
    </source>
</evidence>
<proteinExistence type="inferred from homology"/>
<dbReference type="Gene3D" id="3.20.20.80">
    <property type="entry name" value="Glycosidases"/>
    <property type="match status" value="1"/>
</dbReference>
<organism evidence="4 5">
    <name type="scientific">Meloidogyne graminicola</name>
    <dbReference type="NCBI Taxonomy" id="189291"/>
    <lineage>
        <taxon>Eukaryota</taxon>
        <taxon>Metazoa</taxon>
        <taxon>Ecdysozoa</taxon>
        <taxon>Nematoda</taxon>
        <taxon>Chromadorea</taxon>
        <taxon>Rhabditida</taxon>
        <taxon>Tylenchina</taxon>
        <taxon>Tylenchomorpha</taxon>
        <taxon>Tylenchoidea</taxon>
        <taxon>Meloidogynidae</taxon>
        <taxon>Meloidogyninae</taxon>
        <taxon>Meloidogyne</taxon>
    </lineage>
</organism>
<dbReference type="CDD" id="cd06416">
    <property type="entry name" value="GH25_Lys1-like"/>
    <property type="match status" value="1"/>
</dbReference>
<dbReference type="Pfam" id="PF01183">
    <property type="entry name" value="Glyco_hydro_25"/>
    <property type="match status" value="1"/>
</dbReference>
<dbReference type="PANTHER" id="PTHR23208:SF36">
    <property type="entry name" value="LYSOZYME-RELATED"/>
    <property type="match status" value="1"/>
</dbReference>
<dbReference type="GO" id="GO:0006950">
    <property type="term" value="P:response to stress"/>
    <property type="evidence" value="ECO:0007669"/>
    <property type="project" value="UniProtKB-ARBA"/>
</dbReference>
<dbReference type="GO" id="GO:0009253">
    <property type="term" value="P:peptidoglycan catabolic process"/>
    <property type="evidence" value="ECO:0007669"/>
    <property type="project" value="InterPro"/>
</dbReference>